<dbReference type="STRING" id="1229662.W3WKD0"/>
<evidence type="ECO:0000313" key="3">
    <source>
        <dbReference type="Proteomes" id="UP000030651"/>
    </source>
</evidence>
<evidence type="ECO:0000256" key="1">
    <source>
        <dbReference type="SAM" id="MobiDB-lite"/>
    </source>
</evidence>
<dbReference type="EMBL" id="KI912122">
    <property type="protein sequence ID" value="ETS73256.1"/>
    <property type="molecule type" value="Genomic_DNA"/>
</dbReference>
<feature type="compositionally biased region" description="Low complexity" evidence="1">
    <location>
        <begin position="26"/>
        <end position="50"/>
    </location>
</feature>
<accession>W3WKD0</accession>
<dbReference type="Proteomes" id="UP000030651">
    <property type="component" value="Unassembled WGS sequence"/>
</dbReference>
<feature type="compositionally biased region" description="Polar residues" evidence="1">
    <location>
        <begin position="128"/>
        <end position="137"/>
    </location>
</feature>
<feature type="compositionally biased region" description="Low complexity" evidence="1">
    <location>
        <begin position="77"/>
        <end position="111"/>
    </location>
</feature>
<dbReference type="KEGG" id="pfy:PFICI_14861"/>
<dbReference type="eggNOG" id="ENOG502SAXX">
    <property type="taxonomic scope" value="Eukaryota"/>
</dbReference>
<dbReference type="OMA" id="PFAQTAS"/>
<feature type="compositionally biased region" description="Basic and acidic residues" evidence="1">
    <location>
        <begin position="159"/>
        <end position="222"/>
    </location>
</feature>
<feature type="compositionally biased region" description="Polar residues" evidence="1">
    <location>
        <begin position="312"/>
        <end position="330"/>
    </location>
</feature>
<keyword evidence="3" id="KW-1185">Reference proteome</keyword>
<gene>
    <name evidence="2" type="ORF">PFICI_14861</name>
</gene>
<evidence type="ECO:0000313" key="2">
    <source>
        <dbReference type="EMBL" id="ETS73256.1"/>
    </source>
</evidence>
<reference evidence="3" key="1">
    <citation type="journal article" date="2015" name="BMC Genomics">
        <title>Genomic and transcriptomic analysis of the endophytic fungus Pestalotiopsis fici reveals its lifestyle and high potential for synthesis of natural products.</title>
        <authorList>
            <person name="Wang X."/>
            <person name="Zhang X."/>
            <person name="Liu L."/>
            <person name="Xiang M."/>
            <person name="Wang W."/>
            <person name="Sun X."/>
            <person name="Che Y."/>
            <person name="Guo L."/>
            <person name="Liu G."/>
            <person name="Guo L."/>
            <person name="Wang C."/>
            <person name="Yin W.B."/>
            <person name="Stadler M."/>
            <person name="Zhang X."/>
            <person name="Liu X."/>
        </authorList>
    </citation>
    <scope>NUCLEOTIDE SEQUENCE [LARGE SCALE GENOMIC DNA]</scope>
    <source>
        <strain evidence="3">W106-1 / CGMCC3.15140</strain>
    </source>
</reference>
<feature type="region of interest" description="Disordered" evidence="1">
    <location>
        <begin position="1"/>
        <end position="374"/>
    </location>
</feature>
<dbReference type="OrthoDB" id="2402960at2759"/>
<name>W3WKD0_PESFW</name>
<organism evidence="2 3">
    <name type="scientific">Pestalotiopsis fici (strain W106-1 / CGMCC3.15140)</name>
    <dbReference type="NCBI Taxonomy" id="1229662"/>
    <lineage>
        <taxon>Eukaryota</taxon>
        <taxon>Fungi</taxon>
        <taxon>Dikarya</taxon>
        <taxon>Ascomycota</taxon>
        <taxon>Pezizomycotina</taxon>
        <taxon>Sordariomycetes</taxon>
        <taxon>Xylariomycetidae</taxon>
        <taxon>Amphisphaeriales</taxon>
        <taxon>Sporocadaceae</taxon>
        <taxon>Pestalotiopsis</taxon>
    </lineage>
</organism>
<dbReference type="GeneID" id="19279874"/>
<dbReference type="HOGENOM" id="CLU_050718_0_0_1"/>
<feature type="compositionally biased region" description="Polar residues" evidence="1">
    <location>
        <begin position="54"/>
        <end position="68"/>
    </location>
</feature>
<dbReference type="RefSeq" id="XP_007841633.1">
    <property type="nucleotide sequence ID" value="XM_007843442.1"/>
</dbReference>
<sequence length="399" mass="43169">MDDQFNGRTDDDLFADDFEPVEQTYVEPAPAPTTAPEAEPVPSAPATTVPKPEQPSTRSKPGSLSQSRHNVHKNRSPSKPATATSSTKAAEPTQASSATSNTSPTNGTPQPVATASAAPTNAPKGPSAATTGPNTAGPNRHLSGANPRTKLSAAQLDQKMADMRIANAERTRKFQEATLDEKSHDLALKKGEEEARKRRAEEAERKKRNDEDRKKLEDERQRNRERKLKSQGLWDQQKMLTDEPEKRNFRSAQGGVRGERRGGLGGSRFADQDESRDQSSQSARDANSGEGRGRGRGRGRGAARGDRGARSAFNQGTERANNGNVPNKSVDSPPKPEDFPSLPPQPKVDTADKGPAIKSTDLPFLPPSLNSPLIGQWDDEMAALDAQREEQTQRDAHPA</sequence>
<proteinExistence type="predicted"/>
<dbReference type="InParanoid" id="W3WKD0"/>
<protein>
    <submittedName>
        <fullName evidence="2">Uncharacterized protein</fullName>
    </submittedName>
</protein>
<dbReference type="AlphaFoldDB" id="W3WKD0"/>